<dbReference type="Proteomes" id="UP001140096">
    <property type="component" value="Unassembled WGS sequence"/>
</dbReference>
<feature type="non-terminal residue" evidence="1">
    <location>
        <position position="344"/>
    </location>
</feature>
<evidence type="ECO:0000313" key="2">
    <source>
        <dbReference type="Proteomes" id="UP001140096"/>
    </source>
</evidence>
<dbReference type="EMBL" id="JANBUP010004489">
    <property type="protein sequence ID" value="KAJ2793916.1"/>
    <property type="molecule type" value="Genomic_DNA"/>
</dbReference>
<comment type="caution">
    <text evidence="1">The sequence shown here is derived from an EMBL/GenBank/DDBJ whole genome shotgun (WGS) entry which is preliminary data.</text>
</comment>
<organism evidence="1 2">
    <name type="scientific">Coemansia furcata</name>
    <dbReference type="NCBI Taxonomy" id="417177"/>
    <lineage>
        <taxon>Eukaryota</taxon>
        <taxon>Fungi</taxon>
        <taxon>Fungi incertae sedis</taxon>
        <taxon>Zoopagomycota</taxon>
        <taxon>Kickxellomycotina</taxon>
        <taxon>Kickxellomycetes</taxon>
        <taxon>Kickxellales</taxon>
        <taxon>Kickxellaceae</taxon>
        <taxon>Coemansia</taxon>
    </lineage>
</organism>
<keyword evidence="2" id="KW-1185">Reference proteome</keyword>
<accession>A0ACC1KSI3</accession>
<gene>
    <name evidence="1" type="ORF">H4S07_006906</name>
</gene>
<protein>
    <submittedName>
        <fullName evidence="1">Uncharacterized protein</fullName>
    </submittedName>
</protein>
<evidence type="ECO:0000313" key="1">
    <source>
        <dbReference type="EMBL" id="KAJ2793916.1"/>
    </source>
</evidence>
<reference evidence="1" key="1">
    <citation type="submission" date="2022-07" db="EMBL/GenBank/DDBJ databases">
        <title>Phylogenomic reconstructions and comparative analyses of Kickxellomycotina fungi.</title>
        <authorList>
            <person name="Reynolds N.K."/>
            <person name="Stajich J.E."/>
            <person name="Barry K."/>
            <person name="Grigoriev I.V."/>
            <person name="Crous P."/>
            <person name="Smith M.E."/>
        </authorList>
    </citation>
    <scope>NUCLEOTIDE SEQUENCE</scope>
    <source>
        <strain evidence="1">CBS 102833</strain>
    </source>
</reference>
<sequence>MAGQHAGLPPNMLPPGPGASQMGMSLPMSSMGPLPMAAASSVQLGMPQGVFSPPPPPFSMGMAGSPYAGAIRPGGPPPGGFDSQAFQVPHELQRLGDGGFAGGRATTPSRAANGMPMGQGPMSPGTNAQTMMTMLLQQQQQQLQQQQLGMPSTPTMPKQTLTPLTPDMAHVNGMPPPMSQSYSSSGVAGSPSAQSQNFVTPQQQVQNQQALELWKKAARVFQTDGNQRISPTGPAIQILASDMSLFKHIDLSGVYSNHALSLRSTAANALLRPVPGPFRPSGKTVLTISVNGRRIVPRILSDGNGQPSENGMSDDTPSHGSDETERDETGVVSTLAKNANYAFD</sequence>
<name>A0ACC1KSI3_9FUNG</name>
<proteinExistence type="predicted"/>